<sequence>MFAQWRFSLNLDLPDGLNLDLPDEMMNMMKMIPIQIKVIIPSGESRFRRTFFLRIFRNLNLYGRSCRKWKWRSLSFFSCFFAEFFSST</sequence>
<gene>
    <name evidence="1" type="ORF">AVDCRST_MAG56-7882</name>
</gene>
<feature type="non-terminal residue" evidence="1">
    <location>
        <position position="88"/>
    </location>
</feature>
<accession>A0A6J4LSL4</accession>
<evidence type="ECO:0000313" key="1">
    <source>
        <dbReference type="EMBL" id="CAA9340877.1"/>
    </source>
</evidence>
<proteinExistence type="predicted"/>
<protein>
    <submittedName>
        <fullName evidence="1">Uncharacterized protein</fullName>
    </submittedName>
</protein>
<name>A0A6J4LSL4_9SPHI</name>
<reference evidence="1" key="1">
    <citation type="submission" date="2020-02" db="EMBL/GenBank/DDBJ databases">
        <authorList>
            <person name="Meier V. D."/>
        </authorList>
    </citation>
    <scope>NUCLEOTIDE SEQUENCE</scope>
    <source>
        <strain evidence="1">AVDCRST_MAG56</strain>
    </source>
</reference>
<organism evidence="1">
    <name type="scientific">uncultured Cytophagales bacterium</name>
    <dbReference type="NCBI Taxonomy" id="158755"/>
    <lineage>
        <taxon>Bacteria</taxon>
        <taxon>Pseudomonadati</taxon>
        <taxon>Bacteroidota</taxon>
        <taxon>Sphingobacteriia</taxon>
        <taxon>Sphingobacteriales</taxon>
        <taxon>environmental samples</taxon>
    </lineage>
</organism>
<dbReference type="AlphaFoldDB" id="A0A6J4LSL4"/>
<dbReference type="EMBL" id="CADCTQ010000662">
    <property type="protein sequence ID" value="CAA9340877.1"/>
    <property type="molecule type" value="Genomic_DNA"/>
</dbReference>